<proteinExistence type="inferred from homology"/>
<protein>
    <recommendedName>
        <fullName evidence="2">FAM124 domain-containing protein</fullName>
    </recommendedName>
</protein>
<feature type="domain" description="FAM124" evidence="2">
    <location>
        <begin position="11"/>
        <end position="242"/>
    </location>
</feature>
<reference evidence="3" key="1">
    <citation type="submission" date="2022-03" db="EMBL/GenBank/DDBJ databases">
        <authorList>
            <person name="Alioto T."/>
            <person name="Alioto T."/>
            <person name="Gomez Garrido J."/>
        </authorList>
    </citation>
    <scope>NUCLEOTIDE SEQUENCE</scope>
</reference>
<evidence type="ECO:0000256" key="1">
    <source>
        <dbReference type="ARBA" id="ARBA00006440"/>
    </source>
</evidence>
<dbReference type="EMBL" id="OW240913">
    <property type="protein sequence ID" value="CAH2246853.1"/>
    <property type="molecule type" value="Genomic_DNA"/>
</dbReference>
<keyword evidence="4" id="KW-1185">Reference proteome</keyword>
<organism evidence="3 4">
    <name type="scientific">Pelobates cultripes</name>
    <name type="common">Western spadefoot toad</name>
    <dbReference type="NCBI Taxonomy" id="61616"/>
    <lineage>
        <taxon>Eukaryota</taxon>
        <taxon>Metazoa</taxon>
        <taxon>Chordata</taxon>
        <taxon>Craniata</taxon>
        <taxon>Vertebrata</taxon>
        <taxon>Euteleostomi</taxon>
        <taxon>Amphibia</taxon>
        <taxon>Batrachia</taxon>
        <taxon>Anura</taxon>
        <taxon>Pelobatoidea</taxon>
        <taxon>Pelobatidae</taxon>
        <taxon>Pelobates</taxon>
    </lineage>
</organism>
<dbReference type="PANTHER" id="PTHR14715:SF2">
    <property type="entry name" value="PROTEIN FAM124B"/>
    <property type="match status" value="1"/>
</dbReference>
<name>A0AAD1VPC2_PELCU</name>
<sequence length="421" mass="48188">MDENTTVLPLTVHLLASSEQSSILQQAVDKFLCRICPDVRLFLVSERMAPNNQNESHRKRLAFPGISVTMFLREDRGEERISLLHGFFQLPPWNQVNTELKHVRSCPISQSTCDYYCLDVDMPVWGIRQVHYGMEIVRLTLYCNFDNYEDAVKLYELILQMEAITQKPGFCFFALYGTKYASIQLSLKQLPPGISVQVKEACALQFVVEAIGQLVPLLPYPCMPISDTRWQTQDYDGNKILLLVTENTKVTEGQYNCMKGQVVASCTSHLSEFKTPNKRLESERHTDKAKLETRFTQSKSLEHIENSCGCSKKNYPKKSLYMRETETNVDTGYTVVKRRGHQSLVPGFSRSFTKLTISEDCHINTLVRTDCQKIVSQKVEAVCPEVLTGKICLDKGKSFFNLEKSQELHSNSKEQQEEFFI</sequence>
<gene>
    <name evidence="3" type="ORF">PECUL_23A025567</name>
</gene>
<dbReference type="InterPro" id="IPR046365">
    <property type="entry name" value="FAM124_dom"/>
</dbReference>
<accession>A0AAD1VPC2</accession>
<evidence type="ECO:0000313" key="3">
    <source>
        <dbReference type="EMBL" id="CAH2246853.1"/>
    </source>
</evidence>
<dbReference type="GO" id="GO:0005654">
    <property type="term" value="C:nucleoplasm"/>
    <property type="evidence" value="ECO:0007669"/>
    <property type="project" value="TreeGrafter"/>
</dbReference>
<comment type="similarity">
    <text evidence="1">Belongs to the FAM124 family.</text>
</comment>
<dbReference type="AlphaFoldDB" id="A0AAD1VPC2"/>
<dbReference type="Pfam" id="PF15067">
    <property type="entry name" value="FAM124"/>
    <property type="match status" value="1"/>
</dbReference>
<dbReference type="InterPro" id="IPR029380">
    <property type="entry name" value="FAM124"/>
</dbReference>
<dbReference type="Proteomes" id="UP001295444">
    <property type="component" value="Chromosome 02"/>
</dbReference>
<evidence type="ECO:0000313" key="4">
    <source>
        <dbReference type="Proteomes" id="UP001295444"/>
    </source>
</evidence>
<dbReference type="PANTHER" id="PTHR14715">
    <property type="entry name" value="FAM124 DOMAIN-CONTAINING PROTEIN-RELATED"/>
    <property type="match status" value="1"/>
</dbReference>
<evidence type="ECO:0000259" key="2">
    <source>
        <dbReference type="Pfam" id="PF15067"/>
    </source>
</evidence>